<dbReference type="OrthoDB" id="9814751at2"/>
<dbReference type="InterPro" id="IPR014710">
    <property type="entry name" value="RmlC-like_jellyroll"/>
</dbReference>
<gene>
    <name evidence="4" type="ORF">C0081_12790</name>
</gene>
<protein>
    <submittedName>
        <fullName evidence="4">Aldehyde dehydrogenase</fullName>
    </submittedName>
</protein>
<dbReference type="AlphaFoldDB" id="A0A2N5XQY3"/>
<dbReference type="CDD" id="cd00093">
    <property type="entry name" value="HTH_XRE"/>
    <property type="match status" value="1"/>
</dbReference>
<sequence length="205" mass="21794">MANPIGTSGSDPQTDQSAGEGADVGADVGARLRHLRNAHGLSQRELARRAGVANATISQIESGGSNPSVGALKRILDGLSMDLAGFFSFELATGERHFYKASELLEIGKDKLSYRLVAADRPGRSIQMLHETLMPGADTGKILLSHAGEECGIVLSGSLEVSVGEMRQVLRQGDAWYFDSTIPHRFRNKGAEPCICISAGTPPTF</sequence>
<evidence type="ECO:0000256" key="1">
    <source>
        <dbReference type="ARBA" id="ARBA00023125"/>
    </source>
</evidence>
<evidence type="ECO:0000256" key="2">
    <source>
        <dbReference type="SAM" id="MobiDB-lite"/>
    </source>
</evidence>
<dbReference type="Proteomes" id="UP000234881">
    <property type="component" value="Unassembled WGS sequence"/>
</dbReference>
<accession>A0A2N5XQY3</accession>
<feature type="region of interest" description="Disordered" evidence="2">
    <location>
        <begin position="1"/>
        <end position="23"/>
    </location>
</feature>
<dbReference type="Pfam" id="PF07883">
    <property type="entry name" value="Cupin_2"/>
    <property type="match status" value="1"/>
</dbReference>
<dbReference type="InterPro" id="IPR050807">
    <property type="entry name" value="TransReg_Diox_bact_type"/>
</dbReference>
<reference evidence="4 5" key="1">
    <citation type="submission" date="2018-01" db="EMBL/GenBank/DDBJ databases">
        <title>The draft genome sequence of Cohaesibacter sp. H1304.</title>
        <authorList>
            <person name="Wang N.-N."/>
            <person name="Du Z.-J."/>
        </authorList>
    </citation>
    <scope>NUCLEOTIDE SEQUENCE [LARGE SCALE GENOMIC DNA]</scope>
    <source>
        <strain evidence="4 5">H1304</strain>
    </source>
</reference>
<evidence type="ECO:0000313" key="4">
    <source>
        <dbReference type="EMBL" id="PLW76921.1"/>
    </source>
</evidence>
<dbReference type="SUPFAM" id="SSF51182">
    <property type="entry name" value="RmlC-like cupins"/>
    <property type="match status" value="1"/>
</dbReference>
<dbReference type="Pfam" id="PF13560">
    <property type="entry name" value="HTH_31"/>
    <property type="match status" value="1"/>
</dbReference>
<keyword evidence="1" id="KW-0238">DNA-binding</keyword>
<dbReference type="SUPFAM" id="SSF47413">
    <property type="entry name" value="lambda repressor-like DNA-binding domains"/>
    <property type="match status" value="1"/>
</dbReference>
<evidence type="ECO:0000313" key="5">
    <source>
        <dbReference type="Proteomes" id="UP000234881"/>
    </source>
</evidence>
<dbReference type="InterPro" id="IPR011051">
    <property type="entry name" value="RmlC_Cupin_sf"/>
</dbReference>
<dbReference type="SMART" id="SM00530">
    <property type="entry name" value="HTH_XRE"/>
    <property type="match status" value="1"/>
</dbReference>
<dbReference type="GO" id="GO:0003677">
    <property type="term" value="F:DNA binding"/>
    <property type="evidence" value="ECO:0007669"/>
    <property type="project" value="UniProtKB-KW"/>
</dbReference>
<dbReference type="PANTHER" id="PTHR46797:SF11">
    <property type="entry name" value="HTH-TYPE TRANSCRIPTIONAL REGULATOR PUUR"/>
    <property type="match status" value="1"/>
</dbReference>
<dbReference type="Gene3D" id="1.10.260.40">
    <property type="entry name" value="lambda repressor-like DNA-binding domains"/>
    <property type="match status" value="1"/>
</dbReference>
<feature type="domain" description="HTH cro/C1-type" evidence="3">
    <location>
        <begin position="32"/>
        <end position="86"/>
    </location>
</feature>
<name>A0A2N5XQY3_9HYPH</name>
<dbReference type="Gene3D" id="2.60.120.10">
    <property type="entry name" value="Jelly Rolls"/>
    <property type="match status" value="1"/>
</dbReference>
<evidence type="ECO:0000259" key="3">
    <source>
        <dbReference type="PROSITE" id="PS50943"/>
    </source>
</evidence>
<comment type="caution">
    <text evidence="4">The sequence shown here is derived from an EMBL/GenBank/DDBJ whole genome shotgun (WGS) entry which is preliminary data.</text>
</comment>
<dbReference type="InterPro" id="IPR013096">
    <property type="entry name" value="Cupin_2"/>
</dbReference>
<dbReference type="PANTHER" id="PTHR46797">
    <property type="entry name" value="HTH-TYPE TRANSCRIPTIONAL REGULATOR"/>
    <property type="match status" value="1"/>
</dbReference>
<feature type="compositionally biased region" description="Polar residues" evidence="2">
    <location>
        <begin position="1"/>
        <end position="17"/>
    </location>
</feature>
<dbReference type="InterPro" id="IPR010982">
    <property type="entry name" value="Lambda_DNA-bd_dom_sf"/>
</dbReference>
<proteinExistence type="predicted"/>
<dbReference type="EMBL" id="PKUQ01000022">
    <property type="protein sequence ID" value="PLW76921.1"/>
    <property type="molecule type" value="Genomic_DNA"/>
</dbReference>
<dbReference type="InterPro" id="IPR001387">
    <property type="entry name" value="Cro/C1-type_HTH"/>
</dbReference>
<dbReference type="CDD" id="cd02209">
    <property type="entry name" value="cupin_XRE_C"/>
    <property type="match status" value="1"/>
</dbReference>
<keyword evidence="5" id="KW-1185">Reference proteome</keyword>
<organism evidence="4 5">
    <name type="scientific">Cohaesibacter celericrescens</name>
    <dbReference type="NCBI Taxonomy" id="2067669"/>
    <lineage>
        <taxon>Bacteria</taxon>
        <taxon>Pseudomonadati</taxon>
        <taxon>Pseudomonadota</taxon>
        <taxon>Alphaproteobacteria</taxon>
        <taxon>Hyphomicrobiales</taxon>
        <taxon>Cohaesibacteraceae</taxon>
    </lineage>
</organism>
<dbReference type="RefSeq" id="WP_101534210.1">
    <property type="nucleotide sequence ID" value="NZ_JBFHIU010000005.1"/>
</dbReference>
<dbReference type="GO" id="GO:0003700">
    <property type="term" value="F:DNA-binding transcription factor activity"/>
    <property type="evidence" value="ECO:0007669"/>
    <property type="project" value="TreeGrafter"/>
</dbReference>
<dbReference type="GO" id="GO:0005829">
    <property type="term" value="C:cytosol"/>
    <property type="evidence" value="ECO:0007669"/>
    <property type="project" value="TreeGrafter"/>
</dbReference>
<dbReference type="PROSITE" id="PS50943">
    <property type="entry name" value="HTH_CROC1"/>
    <property type="match status" value="1"/>
</dbReference>